<dbReference type="GO" id="GO:0043161">
    <property type="term" value="P:proteasome-mediated ubiquitin-dependent protein catabolic process"/>
    <property type="evidence" value="ECO:0007669"/>
    <property type="project" value="TreeGrafter"/>
</dbReference>
<dbReference type="InterPro" id="IPR050952">
    <property type="entry name" value="TRIM-NHL_E3_ligases"/>
</dbReference>
<dbReference type="Proteomes" id="UP001159428">
    <property type="component" value="Unassembled WGS sequence"/>
</dbReference>
<evidence type="ECO:0000259" key="7">
    <source>
        <dbReference type="Pfam" id="PF18738"/>
    </source>
</evidence>
<dbReference type="PROSITE" id="PS51125">
    <property type="entry name" value="NHL"/>
    <property type="match status" value="1"/>
</dbReference>
<organism evidence="8 9">
    <name type="scientific">Pocillopora meandrina</name>
    <dbReference type="NCBI Taxonomy" id="46732"/>
    <lineage>
        <taxon>Eukaryota</taxon>
        <taxon>Metazoa</taxon>
        <taxon>Cnidaria</taxon>
        <taxon>Anthozoa</taxon>
        <taxon>Hexacorallia</taxon>
        <taxon>Scleractinia</taxon>
        <taxon>Astrocoeniina</taxon>
        <taxon>Pocilloporidae</taxon>
        <taxon>Pocillopora</taxon>
    </lineage>
</organism>
<evidence type="ECO:0000256" key="6">
    <source>
        <dbReference type="PROSITE-ProRule" id="PRU00504"/>
    </source>
</evidence>
<dbReference type="AlphaFoldDB" id="A0AAU9WXM1"/>
<dbReference type="GO" id="GO:0061630">
    <property type="term" value="F:ubiquitin protein ligase activity"/>
    <property type="evidence" value="ECO:0007669"/>
    <property type="project" value="TreeGrafter"/>
</dbReference>
<evidence type="ECO:0000256" key="4">
    <source>
        <dbReference type="ARBA" id="ARBA00022833"/>
    </source>
</evidence>
<dbReference type="CDD" id="cd05819">
    <property type="entry name" value="NHL"/>
    <property type="match status" value="1"/>
</dbReference>
<dbReference type="InterPro" id="IPR011042">
    <property type="entry name" value="6-blade_b-propeller_TolB-like"/>
</dbReference>
<dbReference type="InterPro" id="IPR017868">
    <property type="entry name" value="Filamin/ABP280_repeat-like"/>
</dbReference>
<dbReference type="GO" id="GO:0008270">
    <property type="term" value="F:zinc ion binding"/>
    <property type="evidence" value="ECO:0007669"/>
    <property type="project" value="UniProtKB-KW"/>
</dbReference>
<reference evidence="8 9" key="1">
    <citation type="submission" date="2022-05" db="EMBL/GenBank/DDBJ databases">
        <authorList>
            <consortium name="Genoscope - CEA"/>
            <person name="William W."/>
        </authorList>
    </citation>
    <scope>NUCLEOTIDE SEQUENCE [LARGE SCALE GENOMIC DNA]</scope>
</reference>
<dbReference type="PANTHER" id="PTHR24104:SF57">
    <property type="entry name" value="BEE-MILK PROTEIN"/>
    <property type="match status" value="1"/>
</dbReference>
<evidence type="ECO:0000313" key="8">
    <source>
        <dbReference type="EMBL" id="CAH3128603.1"/>
    </source>
</evidence>
<dbReference type="SUPFAM" id="SSF81296">
    <property type="entry name" value="E set domains"/>
    <property type="match status" value="1"/>
</dbReference>
<protein>
    <recommendedName>
        <fullName evidence="7">DZIP3-like HEPN domain-containing protein</fullName>
    </recommendedName>
</protein>
<dbReference type="InterPro" id="IPR001258">
    <property type="entry name" value="NHL_repeat"/>
</dbReference>
<sequence>MTNATPTALSTKETTNYARLCRLLVDIGTQALRDTLDTIHSPANLPSVLAANRPTLQSLRKKKIINQIQWGKLFPAIPNSVSSRDFDTTLLMVLLRNLCGLTAPLTGWDALPAVTDLSREADIARVKYFRNTVYGHAEKASVDDVKFNEYWRDIQDTLVRLGGVTYVAAIDDLRNECMDPEVEDHYMELLGEWKKDEDNIKDQLNEIKMRLDLLTASKEATDLGKICSMMVISTTKTGSDRPGSLSSISSHLSTSYPQKQILVFHSNLPLSILTQFLNLLFQGQQYQRGKQICWCGVTTCKESVHENGPSGFYCHKRDACFCLKCGHTAHDQLGRVVISNTDHSQSLARGNCLIEVEQGAEANFTIITRDSGGQKCYNTQEQVTVTVSPKTGDEEVQVIDCKDSNYRVCYKPKSVGRHDFEIKVNGWPLTGSPWKVEVKPHQYKVVRSYGSGELNGPYCIAKNEITGDIAVADYVNKRVLVYDKDMKRVKTIGGEADSQANIGFPVSVAFSKSNDIMVTHEQFKSHNKKLSVLTDRGLFVEHFSEHLIQAHHVFVKTDDGHVIVCDKGDKKVKVISPDGKELLLAFSAPDSEISPSFPCYYRGMFYVSYMRAHCVKVFDKKGVFISNIGRKGCGEGQLRYPEGLCVDSFGNLIVCDASGIDENLRDGVLKMFTLDGTFLTSFGENTIKVPWIVSGCNNGDLLVADLVGDNVHILR</sequence>
<keyword evidence="9" id="KW-1185">Reference proteome</keyword>
<dbReference type="GO" id="GO:0005737">
    <property type="term" value="C:cytoplasm"/>
    <property type="evidence" value="ECO:0007669"/>
    <property type="project" value="UniProtKB-SubCell"/>
</dbReference>
<comment type="caution">
    <text evidence="8">The sequence shown here is derived from an EMBL/GenBank/DDBJ whole genome shotgun (WGS) entry which is preliminary data.</text>
</comment>
<keyword evidence="3" id="KW-0863">Zinc-finger</keyword>
<dbReference type="Gene3D" id="2.60.40.10">
    <property type="entry name" value="Immunoglobulins"/>
    <property type="match status" value="1"/>
</dbReference>
<feature type="domain" description="DZIP3-like HEPN" evidence="7">
    <location>
        <begin position="42"/>
        <end position="186"/>
    </location>
</feature>
<dbReference type="InterPro" id="IPR041249">
    <property type="entry name" value="HEPN_DZIP3"/>
</dbReference>
<dbReference type="Gene3D" id="2.120.10.30">
    <property type="entry name" value="TolB, C-terminal domain"/>
    <property type="match status" value="1"/>
</dbReference>
<evidence type="ECO:0000313" key="9">
    <source>
        <dbReference type="Proteomes" id="UP001159428"/>
    </source>
</evidence>
<evidence type="ECO:0000256" key="1">
    <source>
        <dbReference type="ARBA" id="ARBA00022723"/>
    </source>
</evidence>
<dbReference type="PROSITE" id="PS50194">
    <property type="entry name" value="FILAMIN_REPEAT"/>
    <property type="match status" value="1"/>
</dbReference>
<dbReference type="EMBL" id="CALNXJ010000023">
    <property type="protein sequence ID" value="CAH3128603.1"/>
    <property type="molecule type" value="Genomic_DNA"/>
</dbReference>
<dbReference type="GO" id="GO:0000209">
    <property type="term" value="P:protein polyubiquitination"/>
    <property type="evidence" value="ECO:0007669"/>
    <property type="project" value="TreeGrafter"/>
</dbReference>
<proteinExistence type="predicted"/>
<keyword evidence="4" id="KW-0862">Zinc</keyword>
<evidence type="ECO:0000256" key="3">
    <source>
        <dbReference type="ARBA" id="ARBA00022771"/>
    </source>
</evidence>
<name>A0AAU9WXM1_9CNID</name>
<accession>A0AAU9WXM1</accession>
<dbReference type="InterPro" id="IPR001298">
    <property type="entry name" value="Filamin/ABP280_rpt"/>
</dbReference>
<dbReference type="SUPFAM" id="SSF101898">
    <property type="entry name" value="NHL repeat"/>
    <property type="match status" value="1"/>
</dbReference>
<keyword evidence="1" id="KW-0479">Metal-binding</keyword>
<dbReference type="PANTHER" id="PTHR24104">
    <property type="entry name" value="E3 UBIQUITIN-PROTEIN LIGASE NHLRC1-RELATED"/>
    <property type="match status" value="1"/>
</dbReference>
<evidence type="ECO:0000256" key="2">
    <source>
        <dbReference type="ARBA" id="ARBA00022737"/>
    </source>
</evidence>
<evidence type="ECO:0000256" key="5">
    <source>
        <dbReference type="PROSITE-ProRule" id="PRU00087"/>
    </source>
</evidence>
<gene>
    <name evidence="8" type="ORF">PMEA_00013023</name>
</gene>
<dbReference type="Pfam" id="PF00630">
    <property type="entry name" value="Filamin"/>
    <property type="match status" value="1"/>
</dbReference>
<dbReference type="InterPro" id="IPR013783">
    <property type="entry name" value="Ig-like_fold"/>
</dbReference>
<feature type="repeat" description="NHL" evidence="6">
    <location>
        <begin position="625"/>
        <end position="675"/>
    </location>
</feature>
<dbReference type="SMART" id="SM00557">
    <property type="entry name" value="IG_FLMN"/>
    <property type="match status" value="1"/>
</dbReference>
<keyword evidence="2" id="KW-0677">Repeat</keyword>
<dbReference type="Pfam" id="PF18738">
    <property type="entry name" value="HEPN_DZIP3"/>
    <property type="match status" value="1"/>
</dbReference>
<dbReference type="InterPro" id="IPR014756">
    <property type="entry name" value="Ig_E-set"/>
</dbReference>
<feature type="repeat" description="Filamin" evidence="5">
    <location>
        <begin position="338"/>
        <end position="438"/>
    </location>
</feature>